<evidence type="ECO:0000256" key="1">
    <source>
        <dbReference type="SAM" id="Phobius"/>
    </source>
</evidence>
<feature type="transmembrane region" description="Helical" evidence="1">
    <location>
        <begin position="145"/>
        <end position="165"/>
    </location>
</feature>
<dbReference type="EMBL" id="CP071868">
    <property type="protein sequence ID" value="QTE29282.1"/>
    <property type="molecule type" value="Genomic_DNA"/>
</dbReference>
<organism evidence="2 3">
    <name type="scientific">Pengzhenrongella sicca</name>
    <dbReference type="NCBI Taxonomy" id="2819238"/>
    <lineage>
        <taxon>Bacteria</taxon>
        <taxon>Bacillati</taxon>
        <taxon>Actinomycetota</taxon>
        <taxon>Actinomycetes</taxon>
        <taxon>Micrococcales</taxon>
        <taxon>Pengzhenrongella</taxon>
    </lineage>
</organism>
<keyword evidence="3" id="KW-1185">Reference proteome</keyword>
<gene>
    <name evidence="2" type="ORF">J4E96_18725</name>
</gene>
<name>A0A8A4ZBJ7_9MICO</name>
<accession>A0A8A4ZBJ7</accession>
<feature type="transmembrane region" description="Helical" evidence="1">
    <location>
        <begin position="84"/>
        <end position="107"/>
    </location>
</feature>
<keyword evidence="1" id="KW-1133">Transmembrane helix</keyword>
<reference evidence="2" key="1">
    <citation type="submission" date="2021-03" db="EMBL/GenBank/DDBJ databases">
        <title>Pengzhenrongella sicca gen. nov., sp. nov., a new member of suborder Micrococcineae isolated from High-Arctic tundra soil.</title>
        <authorList>
            <person name="Peng F."/>
        </authorList>
    </citation>
    <scope>NUCLEOTIDE SEQUENCE</scope>
    <source>
        <strain evidence="2">LRZ-2</strain>
    </source>
</reference>
<evidence type="ECO:0000313" key="3">
    <source>
        <dbReference type="Proteomes" id="UP000663937"/>
    </source>
</evidence>
<proteinExistence type="predicted"/>
<keyword evidence="1" id="KW-0812">Transmembrane</keyword>
<evidence type="ECO:0000313" key="2">
    <source>
        <dbReference type="EMBL" id="QTE29282.1"/>
    </source>
</evidence>
<keyword evidence="1" id="KW-0472">Membrane</keyword>
<dbReference type="AlphaFoldDB" id="A0A8A4ZBJ7"/>
<dbReference type="KEGG" id="psic:J4E96_18725"/>
<dbReference type="Proteomes" id="UP000663937">
    <property type="component" value="Chromosome"/>
</dbReference>
<dbReference type="RefSeq" id="WP_227423553.1">
    <property type="nucleotide sequence ID" value="NZ_CP071868.1"/>
</dbReference>
<protein>
    <submittedName>
        <fullName evidence="2">Uncharacterized protein</fullName>
    </submittedName>
</protein>
<sequence>MTTSSTTRPRPADRARRSWYLTRFSLAMQDYPAREYRQIGADLRAGIDAAAADVGMARALADLGTPARLAAGYYGELGRPRPRYWDGAVVAGLFGLLLALCFFSYAAGAADTLLAGGGGVVELTYLGAPMTVTGTSASLSVESQVTWLGVLAFVGSVGLAFALGARCWRLWASRSAVDD</sequence>